<sequence length="117" mass="12809">MWGLPKLAHYIDDIAVDLEDVTKSVTEGFSAVSAEIKALRNVALQNRAALDYMLASSGGVCHIIGQECCTFIPDASGNLTYLAHTVCPMHTKKSGSILNMHVFYFQPMTSHLKPVRV</sequence>
<dbReference type="Gene3D" id="1.10.287.210">
    <property type="match status" value="1"/>
</dbReference>
<reference evidence="2" key="1">
    <citation type="submission" date="2019-06" db="EMBL/GenBank/DDBJ databases">
        <authorList>
            <consortium name="Wellcome Sanger Institute Data Sharing"/>
        </authorList>
    </citation>
    <scope>NUCLEOTIDE SEQUENCE [LARGE SCALE GENOMIC DNA]</scope>
</reference>
<organism evidence="2 3">
    <name type="scientific">Sphaeramia orbicularis</name>
    <name type="common">orbiculate cardinalfish</name>
    <dbReference type="NCBI Taxonomy" id="375764"/>
    <lineage>
        <taxon>Eukaryota</taxon>
        <taxon>Metazoa</taxon>
        <taxon>Chordata</taxon>
        <taxon>Craniata</taxon>
        <taxon>Vertebrata</taxon>
        <taxon>Euteleostomi</taxon>
        <taxon>Actinopterygii</taxon>
        <taxon>Neopterygii</taxon>
        <taxon>Teleostei</taxon>
        <taxon>Neoteleostei</taxon>
        <taxon>Acanthomorphata</taxon>
        <taxon>Gobiaria</taxon>
        <taxon>Kurtiformes</taxon>
        <taxon>Apogonoidei</taxon>
        <taxon>Apogonidae</taxon>
        <taxon>Apogoninae</taxon>
        <taxon>Sphaeramia</taxon>
    </lineage>
</organism>
<evidence type="ECO:0000313" key="3">
    <source>
        <dbReference type="Proteomes" id="UP000472271"/>
    </source>
</evidence>
<keyword evidence="3" id="KW-1185">Reference proteome</keyword>
<proteinExistence type="predicted"/>
<dbReference type="AlphaFoldDB" id="A0A673BNE7"/>
<dbReference type="Ensembl" id="ENSSORT00005042808.1">
    <property type="protein sequence ID" value="ENSSORP00005041738.1"/>
    <property type="gene ID" value="ENSSORG00005019383.1"/>
</dbReference>
<dbReference type="Pfam" id="PF00429">
    <property type="entry name" value="TLV_coat"/>
    <property type="match status" value="1"/>
</dbReference>
<dbReference type="PANTHER" id="PTHR10424:SF73">
    <property type="entry name" value="ENDOGENOUS RETROVIRUS GROUP FC1 ENV POLYPROTEIN-RELATED"/>
    <property type="match status" value="1"/>
</dbReference>
<reference evidence="2" key="2">
    <citation type="submission" date="2025-08" db="UniProtKB">
        <authorList>
            <consortium name="Ensembl"/>
        </authorList>
    </citation>
    <scope>IDENTIFICATION</scope>
</reference>
<dbReference type="PANTHER" id="PTHR10424">
    <property type="entry name" value="VIRAL ENVELOPE PROTEIN"/>
    <property type="match status" value="1"/>
</dbReference>
<dbReference type="InterPro" id="IPR018154">
    <property type="entry name" value="TLV/ENV_coat_polyprotein"/>
</dbReference>
<evidence type="ECO:0008006" key="4">
    <source>
        <dbReference type="Google" id="ProtNLM"/>
    </source>
</evidence>
<dbReference type="Proteomes" id="UP000472271">
    <property type="component" value="Chromosome 18"/>
</dbReference>
<evidence type="ECO:0000256" key="1">
    <source>
        <dbReference type="ARBA" id="ARBA00023157"/>
    </source>
</evidence>
<accession>A0A673BNE7</accession>
<keyword evidence="1" id="KW-1015">Disulfide bond</keyword>
<protein>
    <recommendedName>
        <fullName evidence="4">ERVV2 protein</fullName>
    </recommendedName>
</protein>
<dbReference type="SUPFAM" id="SSF58069">
    <property type="entry name" value="Virus ectodomain"/>
    <property type="match status" value="1"/>
</dbReference>
<evidence type="ECO:0000313" key="2">
    <source>
        <dbReference type="Ensembl" id="ENSSORP00005041738.1"/>
    </source>
</evidence>
<dbReference type="InParanoid" id="A0A673BNE7"/>
<name>A0A673BNE7_9TELE</name>
<reference evidence="2" key="3">
    <citation type="submission" date="2025-09" db="UniProtKB">
        <authorList>
            <consortium name="Ensembl"/>
        </authorList>
    </citation>
    <scope>IDENTIFICATION</scope>
</reference>